<evidence type="ECO:0000313" key="6">
    <source>
        <dbReference type="Proteomes" id="UP000619788"/>
    </source>
</evidence>
<dbReference type="InterPro" id="IPR046335">
    <property type="entry name" value="LacI/GalR-like_sensor"/>
</dbReference>
<dbReference type="InterPro" id="IPR028082">
    <property type="entry name" value="Peripla_BP_I"/>
</dbReference>
<dbReference type="Pfam" id="PF13377">
    <property type="entry name" value="Peripla_BP_3"/>
    <property type="match status" value="1"/>
</dbReference>
<dbReference type="CDD" id="cd01392">
    <property type="entry name" value="HTH_LacI"/>
    <property type="match status" value="1"/>
</dbReference>
<dbReference type="InterPro" id="IPR000843">
    <property type="entry name" value="HTH_LacI"/>
</dbReference>
<organism evidence="5 6">
    <name type="scientific">Planobispora siamensis</name>
    <dbReference type="NCBI Taxonomy" id="936338"/>
    <lineage>
        <taxon>Bacteria</taxon>
        <taxon>Bacillati</taxon>
        <taxon>Actinomycetota</taxon>
        <taxon>Actinomycetes</taxon>
        <taxon>Streptosporangiales</taxon>
        <taxon>Streptosporangiaceae</taxon>
        <taxon>Planobispora</taxon>
    </lineage>
</organism>
<name>A0A8J3SJT7_9ACTN</name>
<sequence>MSEQPTLKSVAAAAGVSTAAVSYAFNRPDRLSTRVREHILAVARELGYPGPDAAARSLRTRRAGAIGVIFTVGLSYAFSDPYVLAMLSGLTEVTERTRTGLVLIPFDLTTTGLGEDEVRHSLDAVHRAVIDGAVADGLPDDHPAVLALAARKIPLVRSSETASGRCVVIDDREAGREIGRHLAALGHRDVAMVVAYPEPPGVAVPVVDEAALYPYSRLRLAGVREGLGPHARVRVVSAGRNAQESGRVAAASALGGPDVPSAVAADSDVLAAGVLDAVRLRGLEPGRDVSVTGFDDVPAAEPAGLTTIRQPIRDRGRLMGRMLLDPGFTARRVVLPAELVVRSSTGPAPR</sequence>
<dbReference type="Proteomes" id="UP000619788">
    <property type="component" value="Unassembled WGS sequence"/>
</dbReference>
<evidence type="ECO:0000256" key="1">
    <source>
        <dbReference type="ARBA" id="ARBA00023015"/>
    </source>
</evidence>
<reference evidence="5 6" key="1">
    <citation type="submission" date="2021-01" db="EMBL/GenBank/DDBJ databases">
        <title>Whole genome shotgun sequence of Planobispora siamensis NBRC 107568.</title>
        <authorList>
            <person name="Komaki H."/>
            <person name="Tamura T."/>
        </authorList>
    </citation>
    <scope>NUCLEOTIDE SEQUENCE [LARGE SCALE GENOMIC DNA]</scope>
    <source>
        <strain evidence="5 6">NBRC 107568</strain>
    </source>
</reference>
<evidence type="ECO:0000313" key="5">
    <source>
        <dbReference type="EMBL" id="GIH95708.1"/>
    </source>
</evidence>
<dbReference type="PANTHER" id="PTHR30146">
    <property type="entry name" value="LACI-RELATED TRANSCRIPTIONAL REPRESSOR"/>
    <property type="match status" value="1"/>
</dbReference>
<dbReference type="GO" id="GO:0003700">
    <property type="term" value="F:DNA-binding transcription factor activity"/>
    <property type="evidence" value="ECO:0007669"/>
    <property type="project" value="TreeGrafter"/>
</dbReference>
<dbReference type="SUPFAM" id="SSF47413">
    <property type="entry name" value="lambda repressor-like DNA-binding domains"/>
    <property type="match status" value="1"/>
</dbReference>
<dbReference type="RefSeq" id="WP_204067791.1">
    <property type="nucleotide sequence ID" value="NZ_BOOJ01000055.1"/>
</dbReference>
<dbReference type="GO" id="GO:0000976">
    <property type="term" value="F:transcription cis-regulatory region binding"/>
    <property type="evidence" value="ECO:0007669"/>
    <property type="project" value="TreeGrafter"/>
</dbReference>
<keyword evidence="1" id="KW-0805">Transcription regulation</keyword>
<accession>A0A8J3SJT7</accession>
<dbReference type="Pfam" id="PF00356">
    <property type="entry name" value="LacI"/>
    <property type="match status" value="1"/>
</dbReference>
<keyword evidence="6" id="KW-1185">Reference proteome</keyword>
<evidence type="ECO:0000259" key="4">
    <source>
        <dbReference type="PROSITE" id="PS50932"/>
    </source>
</evidence>
<dbReference type="Gene3D" id="1.10.260.40">
    <property type="entry name" value="lambda repressor-like DNA-binding domains"/>
    <property type="match status" value="1"/>
</dbReference>
<evidence type="ECO:0000256" key="2">
    <source>
        <dbReference type="ARBA" id="ARBA00023125"/>
    </source>
</evidence>
<comment type="caution">
    <text evidence="5">The sequence shown here is derived from an EMBL/GenBank/DDBJ whole genome shotgun (WGS) entry which is preliminary data.</text>
</comment>
<dbReference type="InterPro" id="IPR010982">
    <property type="entry name" value="Lambda_DNA-bd_dom_sf"/>
</dbReference>
<dbReference type="SUPFAM" id="SSF53822">
    <property type="entry name" value="Periplasmic binding protein-like I"/>
    <property type="match status" value="1"/>
</dbReference>
<gene>
    <name evidence="5" type="ORF">Psi01_63380</name>
</gene>
<keyword evidence="3" id="KW-0804">Transcription</keyword>
<dbReference type="EMBL" id="BOOJ01000055">
    <property type="protein sequence ID" value="GIH95708.1"/>
    <property type="molecule type" value="Genomic_DNA"/>
</dbReference>
<proteinExistence type="predicted"/>
<evidence type="ECO:0000256" key="3">
    <source>
        <dbReference type="ARBA" id="ARBA00023163"/>
    </source>
</evidence>
<dbReference type="AlphaFoldDB" id="A0A8J3SJT7"/>
<dbReference type="SMART" id="SM00354">
    <property type="entry name" value="HTH_LACI"/>
    <property type="match status" value="1"/>
</dbReference>
<dbReference type="PROSITE" id="PS50932">
    <property type="entry name" value="HTH_LACI_2"/>
    <property type="match status" value="1"/>
</dbReference>
<protein>
    <submittedName>
        <fullName evidence="5">LacI family transcriptional regulator</fullName>
    </submittedName>
</protein>
<keyword evidence="2" id="KW-0238">DNA-binding</keyword>
<dbReference type="Gene3D" id="3.40.50.2300">
    <property type="match status" value="2"/>
</dbReference>
<dbReference type="CDD" id="cd06279">
    <property type="entry name" value="PBP1_LacI-like"/>
    <property type="match status" value="1"/>
</dbReference>
<feature type="domain" description="HTH lacI-type" evidence="4">
    <location>
        <begin position="5"/>
        <end position="60"/>
    </location>
</feature>
<dbReference type="PANTHER" id="PTHR30146:SF138">
    <property type="entry name" value="TRANSCRIPTIONAL REGULATORY PROTEIN"/>
    <property type="match status" value="1"/>
</dbReference>